<dbReference type="AlphaFoldDB" id="A0A6J5XKZ4"/>
<keyword evidence="2" id="KW-1185">Reference proteome</keyword>
<organism evidence="1 2">
    <name type="scientific">Prunus armeniaca</name>
    <name type="common">Apricot</name>
    <name type="synonym">Armeniaca vulgaris</name>
    <dbReference type="NCBI Taxonomy" id="36596"/>
    <lineage>
        <taxon>Eukaryota</taxon>
        <taxon>Viridiplantae</taxon>
        <taxon>Streptophyta</taxon>
        <taxon>Embryophyta</taxon>
        <taxon>Tracheophyta</taxon>
        <taxon>Spermatophyta</taxon>
        <taxon>Magnoliopsida</taxon>
        <taxon>eudicotyledons</taxon>
        <taxon>Gunneridae</taxon>
        <taxon>Pentapetalae</taxon>
        <taxon>rosids</taxon>
        <taxon>fabids</taxon>
        <taxon>Rosales</taxon>
        <taxon>Rosaceae</taxon>
        <taxon>Amygdaloideae</taxon>
        <taxon>Amygdaleae</taxon>
        <taxon>Prunus</taxon>
    </lineage>
</organism>
<sequence length="103" mass="12066">MKKTVRKLKGRQRDATQCLNETRRERASLTQRVDSICKKYALVDHEIQIALEYAASQKASRESKCGDSSDQMLDWLRKREFLGTSVLQRRSMNWSRDGVVNFR</sequence>
<dbReference type="EMBL" id="CAEKKB010000006">
    <property type="protein sequence ID" value="CAB4313107.1"/>
    <property type="molecule type" value="Genomic_DNA"/>
</dbReference>
<proteinExistence type="predicted"/>
<accession>A0A6J5XKZ4</accession>
<evidence type="ECO:0000313" key="1">
    <source>
        <dbReference type="EMBL" id="CAB4313107.1"/>
    </source>
</evidence>
<evidence type="ECO:0000313" key="2">
    <source>
        <dbReference type="Proteomes" id="UP000507245"/>
    </source>
</evidence>
<name>A0A6J5XKZ4_PRUAR</name>
<reference evidence="2" key="1">
    <citation type="journal article" date="2020" name="Genome Biol.">
        <title>Gamete binning: chromosome-level and haplotype-resolved genome assembly enabled by high-throughput single-cell sequencing of gamete genomes.</title>
        <authorList>
            <person name="Campoy J.A."/>
            <person name="Sun H."/>
            <person name="Goel M."/>
            <person name="Jiao W.-B."/>
            <person name="Folz-Donahue K."/>
            <person name="Wang N."/>
            <person name="Rubio M."/>
            <person name="Liu C."/>
            <person name="Kukat C."/>
            <person name="Ruiz D."/>
            <person name="Huettel B."/>
            <person name="Schneeberger K."/>
        </authorList>
    </citation>
    <scope>NUCLEOTIDE SEQUENCE [LARGE SCALE GENOMIC DNA]</scope>
    <source>
        <strain evidence="2">cv. Rojo Pasion</strain>
    </source>
</reference>
<gene>
    <name evidence="1" type="ORF">ORAREDHAP_LOCUS35897</name>
</gene>
<dbReference type="Proteomes" id="UP000507245">
    <property type="component" value="Unassembled WGS sequence"/>
</dbReference>
<protein>
    <submittedName>
        <fullName evidence="1">Uncharacterized protein</fullName>
    </submittedName>
</protein>